<evidence type="ECO:0000256" key="2">
    <source>
        <dbReference type="SAM" id="Phobius"/>
    </source>
</evidence>
<keyword evidence="2" id="KW-0812">Transmembrane</keyword>
<feature type="region of interest" description="Disordered" evidence="1">
    <location>
        <begin position="1"/>
        <end position="20"/>
    </location>
</feature>
<comment type="caution">
    <text evidence="3">The sequence shown here is derived from an EMBL/GenBank/DDBJ whole genome shotgun (WGS) entry which is preliminary data.</text>
</comment>
<feature type="transmembrane region" description="Helical" evidence="2">
    <location>
        <begin position="39"/>
        <end position="61"/>
    </location>
</feature>
<organism evidence="3 4">
    <name type="scientific">Colletotrichum sublineola</name>
    <name type="common">Sorghum anthracnose fungus</name>
    <dbReference type="NCBI Taxonomy" id="1173701"/>
    <lineage>
        <taxon>Eukaryota</taxon>
        <taxon>Fungi</taxon>
        <taxon>Dikarya</taxon>
        <taxon>Ascomycota</taxon>
        <taxon>Pezizomycotina</taxon>
        <taxon>Sordariomycetes</taxon>
        <taxon>Hypocreomycetidae</taxon>
        <taxon>Glomerellales</taxon>
        <taxon>Glomerellaceae</taxon>
        <taxon>Colletotrichum</taxon>
        <taxon>Colletotrichum graminicola species complex</taxon>
    </lineage>
</organism>
<dbReference type="OMA" id="AYNSATM"/>
<gene>
    <name evidence="3" type="ORF">CSUB01_05380</name>
</gene>
<protein>
    <submittedName>
        <fullName evidence="3">Uncharacterized protein</fullName>
    </submittedName>
</protein>
<keyword evidence="4" id="KW-1185">Reference proteome</keyword>
<dbReference type="Proteomes" id="UP000027238">
    <property type="component" value="Unassembled WGS sequence"/>
</dbReference>
<keyword evidence="2" id="KW-1133">Transmembrane helix</keyword>
<evidence type="ECO:0000256" key="1">
    <source>
        <dbReference type="SAM" id="MobiDB-lite"/>
    </source>
</evidence>
<dbReference type="EMBL" id="JMSE01000972">
    <property type="protein sequence ID" value="KDN65958.1"/>
    <property type="molecule type" value="Genomic_DNA"/>
</dbReference>
<proteinExistence type="predicted"/>
<feature type="compositionally biased region" description="Polar residues" evidence="1">
    <location>
        <begin position="9"/>
        <end position="20"/>
    </location>
</feature>
<dbReference type="eggNOG" id="ENOG502TBZA">
    <property type="taxonomic scope" value="Eukaryota"/>
</dbReference>
<keyword evidence="2" id="KW-0472">Membrane</keyword>
<dbReference type="HOGENOM" id="CLU_1749536_0_0_1"/>
<evidence type="ECO:0000313" key="4">
    <source>
        <dbReference type="Proteomes" id="UP000027238"/>
    </source>
</evidence>
<dbReference type="OrthoDB" id="10440410at2759"/>
<evidence type="ECO:0000313" key="3">
    <source>
        <dbReference type="EMBL" id="KDN65958.1"/>
    </source>
</evidence>
<accession>A0A066X9V4</accession>
<dbReference type="AlphaFoldDB" id="A0A066X9V4"/>
<name>A0A066X9V4_COLSU</name>
<reference evidence="4" key="1">
    <citation type="journal article" date="2014" name="Genome Announc.">
        <title>Draft genome sequence of Colletotrichum sublineola, a destructive pathogen of cultivated sorghum.</title>
        <authorList>
            <person name="Baroncelli R."/>
            <person name="Sanz-Martin J.M."/>
            <person name="Rech G.E."/>
            <person name="Sukno S.A."/>
            <person name="Thon M.R."/>
        </authorList>
    </citation>
    <scope>NUCLEOTIDE SEQUENCE [LARGE SCALE GENOMIC DNA]</scope>
    <source>
        <strain evidence="4">TX430BB</strain>
    </source>
</reference>
<sequence>MYTGHNPRSESGSAALSTASPLPKATWHSSAGPSAYNSATMTVAIVVALLLLLVVTAITLIEHRKKKASDALRERMQGKDSEDLGHVETRGSLGSFDSAAGLKEPKPAARGISIGNRFALFHGNSSIISPIVARFCLYKAKFVVDADSG</sequence>